<dbReference type="AlphaFoldDB" id="A0A9W6C8L7"/>
<sequence length="338" mass="39429">MVIQHICIDALENKTIDEKKEQCRENYNELKSGLLSYPMENCFKLFYRQMYKDFIFFGIKLACESGDMTFMLNGLFQGNRIGMIRNNCLNTTQDQSGGLVNIILAFAANDLKLVGKSMPVSPGISDNGYYKGHYNMMYAIYWKDQEAGREAEKQLLKFMAKKQSKFDLSFTRYLLALYYEDASEISNCLLELCYTVARSNWVQEEIFFDTLHYKLGRRVALFVHGLYHLAYYSLNETTFTKIQLPEHKTFIKEYEEFNIEHGFPVGSHFIHLDDISQYLEHFIDIEMIPEVGVVKDIHDGKNYLDADSFQEKVFANLKSKKLIDYDESAGKFVFRSIK</sequence>
<dbReference type="Proteomes" id="UP001145094">
    <property type="component" value="Unassembled WGS sequence"/>
</dbReference>
<evidence type="ECO:0000313" key="2">
    <source>
        <dbReference type="EMBL" id="GLG91980.1"/>
    </source>
</evidence>
<keyword evidence="3" id="KW-1185">Reference proteome</keyword>
<accession>A0A9W6C8L7</accession>
<evidence type="ECO:0000313" key="3">
    <source>
        <dbReference type="Proteomes" id="UP001145145"/>
    </source>
</evidence>
<reference evidence="2" key="3">
    <citation type="submission" date="2022-11" db="EMBL/GenBank/DDBJ databases">
        <title>Draft genome sequence of Sellimonas catena strain 18CBH55.</title>
        <authorList>
            <person name="Hisatomi A."/>
            <person name="Ohkuma M."/>
            <person name="Sakamoto M."/>
        </authorList>
    </citation>
    <scope>NUCLEOTIDE SEQUENCE</scope>
    <source>
        <strain evidence="2">18CBH55</strain>
    </source>
</reference>
<dbReference type="Proteomes" id="UP001145145">
    <property type="component" value="Unassembled WGS sequence"/>
</dbReference>
<dbReference type="RefSeq" id="WP_281845937.1">
    <property type="nucleotide sequence ID" value="NZ_BSBO01000004.1"/>
</dbReference>
<reference evidence="1" key="2">
    <citation type="submission" date="2022-11" db="EMBL/GenBank/DDBJ databases">
        <title>Draft genome sequence of Sellimonas catena strain 12EGH17.</title>
        <authorList>
            <person name="Atsushi H."/>
            <person name="Moriya O."/>
            <person name="Mitsuo S."/>
        </authorList>
    </citation>
    <scope>NUCLEOTIDE SEQUENCE</scope>
    <source>
        <strain evidence="1">12EGH17</strain>
    </source>
</reference>
<dbReference type="EMBL" id="BSBO01000004">
    <property type="protein sequence ID" value="GLG03391.1"/>
    <property type="molecule type" value="Genomic_DNA"/>
</dbReference>
<name>A0A9W6C8L7_9FIRM</name>
<gene>
    <name evidence="1" type="ORF">Selli1_05650</name>
    <name evidence="2" type="ORF">Selli2_34070</name>
</gene>
<reference evidence="1" key="1">
    <citation type="submission" date="2022-11" db="EMBL/GenBank/DDBJ databases">
        <title>Draft genome sequence of Sellimonas catena strain 12EGH17.</title>
        <authorList>
            <person name="Hisatomi A."/>
            <person name="Ohkuma M."/>
            <person name="Sakamoto M."/>
        </authorList>
    </citation>
    <scope>NUCLEOTIDE SEQUENCE</scope>
    <source>
        <strain evidence="1">12EGH17</strain>
    </source>
</reference>
<dbReference type="EMBL" id="BSCH01000031">
    <property type="protein sequence ID" value="GLG91980.1"/>
    <property type="molecule type" value="Genomic_DNA"/>
</dbReference>
<proteinExistence type="predicted"/>
<protein>
    <submittedName>
        <fullName evidence="1">Uncharacterized protein</fullName>
    </submittedName>
</protein>
<evidence type="ECO:0000313" key="1">
    <source>
        <dbReference type="EMBL" id="GLG03391.1"/>
    </source>
</evidence>
<comment type="caution">
    <text evidence="1">The sequence shown here is derived from an EMBL/GenBank/DDBJ whole genome shotgun (WGS) entry which is preliminary data.</text>
</comment>
<reference evidence="2" key="4">
    <citation type="submission" date="2022-11" db="EMBL/GenBank/DDBJ databases">
        <title>Draft genome sequence of Sellimonas catena strain 18CBH55.</title>
        <authorList>
            <person name="Atsushi H."/>
            <person name="Moriya O."/>
            <person name="Mitsuo S."/>
        </authorList>
    </citation>
    <scope>NUCLEOTIDE SEQUENCE</scope>
    <source>
        <strain evidence="2">18CBH55</strain>
    </source>
</reference>
<organism evidence="1 3">
    <name type="scientific">Sellimonas catena</name>
    <dbReference type="NCBI Taxonomy" id="2994035"/>
    <lineage>
        <taxon>Bacteria</taxon>
        <taxon>Bacillati</taxon>
        <taxon>Bacillota</taxon>
        <taxon>Clostridia</taxon>
        <taxon>Lachnospirales</taxon>
        <taxon>Lachnospiraceae</taxon>
        <taxon>Sellimonas</taxon>
    </lineage>
</organism>
<reference evidence="1 3" key="5">
    <citation type="journal article" date="2023" name="Int. J. Syst. Evol. Microbiol.">
        <title>Sellimonas catena sp. nov., isolated from human faeces.</title>
        <authorList>
            <person name="Hisatomi A."/>
            <person name="Ohkuma M."/>
            <person name="Sakamoto M."/>
        </authorList>
    </citation>
    <scope>NUCLEOTIDE SEQUENCE [LARGE SCALE GENOMIC DNA]</scope>
    <source>
        <strain evidence="1 3">12EGH17</strain>
        <strain evidence="2">18CBH55</strain>
    </source>
</reference>